<evidence type="ECO:0000313" key="2">
    <source>
        <dbReference type="Proteomes" id="UP000263595"/>
    </source>
</evidence>
<keyword evidence="2" id="KW-1185">Reference proteome</keyword>
<accession>A0A383RTB3</accession>
<name>A0A383RTB3_9PSED</name>
<evidence type="ECO:0000313" key="1">
    <source>
        <dbReference type="EMBL" id="SYX89598.1"/>
    </source>
</evidence>
<dbReference type="RefSeq" id="WP_119140086.1">
    <property type="nucleotide sequence ID" value="NZ_CBCSFL010000014.1"/>
</dbReference>
<dbReference type="OrthoDB" id="9892355at2"/>
<reference evidence="2" key="1">
    <citation type="submission" date="2018-08" db="EMBL/GenBank/DDBJ databases">
        <authorList>
            <person name="Blom J."/>
        </authorList>
    </citation>
    <scope>NUCLEOTIDE SEQUENCE [LARGE SCALE GENOMIC DNA]</scope>
    <source>
        <strain evidence="2">CCOS 865</strain>
    </source>
</reference>
<dbReference type="EMBL" id="UNOZ01000013">
    <property type="protein sequence ID" value="SYX89598.1"/>
    <property type="molecule type" value="Genomic_DNA"/>
</dbReference>
<organism evidence="1 2">
    <name type="scientific">Pseudomonas reidholzensis</name>
    <dbReference type="NCBI Taxonomy" id="1785162"/>
    <lineage>
        <taxon>Bacteria</taxon>
        <taxon>Pseudomonadati</taxon>
        <taxon>Pseudomonadota</taxon>
        <taxon>Gammaproteobacteria</taxon>
        <taxon>Pseudomonadales</taxon>
        <taxon>Pseudomonadaceae</taxon>
        <taxon>Pseudomonas</taxon>
    </lineage>
</organism>
<sequence length="248" mass="28027">MFDMKKAYISQAVYQAAYDIDTRIKYKQELADDAFGSFIQSQSHQTNLPDDFDPAQPRLLFQNSHKQLLISQTLCQLNLGFEPGHKSLREQLEIVFTNAREIHKRIQKFRKDTNLNESALIITLSLPSAESREALGEYLFSHSIKFPKFGEIASTSVKVGYLHPSNNFLNVEADVYEKRGGMVEGGQTIDLMSLPIVEQGVALKVDVNSRPKAQVEGYKNSGPDEIISIITQYFPEELLKLLNIGDEL</sequence>
<proteinExistence type="predicted"/>
<gene>
    <name evidence="1" type="ORF">CCOS865_01852</name>
</gene>
<protein>
    <submittedName>
        <fullName evidence="1">Uncharacterized protein</fullName>
    </submittedName>
</protein>
<dbReference type="Proteomes" id="UP000263595">
    <property type="component" value="Unassembled WGS sequence"/>
</dbReference>
<dbReference type="AlphaFoldDB" id="A0A383RTB3"/>